<proteinExistence type="inferred from homology"/>
<dbReference type="GO" id="GO:0005576">
    <property type="term" value="C:extracellular region"/>
    <property type="evidence" value="ECO:0007669"/>
    <property type="project" value="UniProtKB-SubCell"/>
</dbReference>
<dbReference type="OrthoDB" id="116824at2759"/>
<dbReference type="EMBL" id="NBNE01007533">
    <property type="protein sequence ID" value="OWZ00531.1"/>
    <property type="molecule type" value="Genomic_DNA"/>
</dbReference>
<evidence type="ECO:0000256" key="5">
    <source>
        <dbReference type="ARBA" id="ARBA00022729"/>
    </source>
</evidence>
<evidence type="ECO:0000313" key="9">
    <source>
        <dbReference type="Proteomes" id="UP000198211"/>
    </source>
</evidence>
<keyword evidence="9" id="KW-1185">Reference proteome</keyword>
<sequence length="234" mass="26683">MTTRTAAVVEPSNSRNIKVERRKVDNEQRTIVGLKTITSLLKSGKSKINDQAKIMSWKKNKKSSDQVFALLELDQMGENLFTNPKFKTWLKYVDKTVKVQTKSAMIATLTAKYGDDGLARLLQAAKNGRESKLADMLQTEQMWVWLTGTKGKSTDDIFHLLKLDEGVDKVLTNPNLQAWDDYIKFYNSKFDVKNPTTTFDSLKRFYGDEKMAKMLEAAKKEPTTRKIAMKLQTA</sequence>
<evidence type="ECO:0000313" key="8">
    <source>
        <dbReference type="EMBL" id="OWZ00531.1"/>
    </source>
</evidence>
<evidence type="ECO:0000256" key="1">
    <source>
        <dbReference type="ARBA" id="ARBA00004340"/>
    </source>
</evidence>
<dbReference type="Pfam" id="PF22748">
    <property type="entry name" value="PexRD54_WY"/>
    <property type="match status" value="1"/>
</dbReference>
<comment type="subcellular location">
    <subcellularLocation>
        <location evidence="1">Host cell</location>
    </subcellularLocation>
    <subcellularLocation>
        <location evidence="2">Secreted</location>
    </subcellularLocation>
</comment>
<dbReference type="GO" id="GO:0043657">
    <property type="term" value="C:host cell"/>
    <property type="evidence" value="ECO:0007669"/>
    <property type="project" value="UniProtKB-SubCell"/>
</dbReference>
<evidence type="ECO:0000259" key="7">
    <source>
        <dbReference type="Pfam" id="PF22748"/>
    </source>
</evidence>
<reference evidence="9" key="1">
    <citation type="submission" date="2017-03" db="EMBL/GenBank/DDBJ databases">
        <title>Phytopthora megakarya and P. palmivora, two closely related causual agents of cacao black pod achieved similar genome size and gene model numbers by different mechanisms.</title>
        <authorList>
            <person name="Ali S."/>
            <person name="Shao J."/>
            <person name="Larry D.J."/>
            <person name="Kronmiller B."/>
            <person name="Shen D."/>
            <person name="Strem M.D."/>
            <person name="Melnick R.L."/>
            <person name="Guiltinan M.J."/>
            <person name="Tyler B.M."/>
            <person name="Meinhardt L.W."/>
            <person name="Bailey B.A."/>
        </authorList>
    </citation>
    <scope>NUCLEOTIDE SEQUENCE [LARGE SCALE GENOMIC DNA]</scope>
    <source>
        <strain evidence="9">zdho120</strain>
    </source>
</reference>
<comment type="caution">
    <text evidence="8">The sequence shown here is derived from an EMBL/GenBank/DDBJ whole genome shotgun (WGS) entry which is preliminary data.</text>
</comment>
<protein>
    <submittedName>
        <fullName evidence="8">RxLR effector protein</fullName>
    </submittedName>
</protein>
<organism evidence="8 9">
    <name type="scientific">Phytophthora megakarya</name>
    <dbReference type="NCBI Taxonomy" id="4795"/>
    <lineage>
        <taxon>Eukaryota</taxon>
        <taxon>Sar</taxon>
        <taxon>Stramenopiles</taxon>
        <taxon>Oomycota</taxon>
        <taxon>Peronosporomycetes</taxon>
        <taxon>Peronosporales</taxon>
        <taxon>Peronosporaceae</taxon>
        <taxon>Phytophthora</taxon>
    </lineage>
</organism>
<accession>A0A225V4Y4</accession>
<dbReference type="InterPro" id="IPR054463">
    <property type="entry name" value="PexRD54_WY"/>
</dbReference>
<keyword evidence="6" id="KW-0843">Virulence</keyword>
<evidence type="ECO:0000256" key="4">
    <source>
        <dbReference type="ARBA" id="ARBA00022525"/>
    </source>
</evidence>
<dbReference type="AlphaFoldDB" id="A0A225V4Y4"/>
<comment type="similarity">
    <text evidence="3">Belongs to the RxLR effector family.</text>
</comment>
<name>A0A225V4Y4_9STRA</name>
<evidence type="ECO:0000256" key="2">
    <source>
        <dbReference type="ARBA" id="ARBA00004613"/>
    </source>
</evidence>
<dbReference type="Proteomes" id="UP000198211">
    <property type="component" value="Unassembled WGS sequence"/>
</dbReference>
<evidence type="ECO:0000256" key="3">
    <source>
        <dbReference type="ARBA" id="ARBA00010400"/>
    </source>
</evidence>
<keyword evidence="4" id="KW-0964">Secreted</keyword>
<gene>
    <name evidence="8" type="ORF">PHMEG_00028253</name>
</gene>
<keyword evidence="5" id="KW-0732">Signal</keyword>
<evidence type="ECO:0000256" key="6">
    <source>
        <dbReference type="ARBA" id="ARBA00023026"/>
    </source>
</evidence>
<feature type="domain" description="RxLR effector PexRD54 WY" evidence="7">
    <location>
        <begin position="54"/>
        <end position="93"/>
    </location>
</feature>